<dbReference type="Proteomes" id="UP001243330">
    <property type="component" value="Unassembled WGS sequence"/>
</dbReference>
<feature type="compositionally biased region" description="Low complexity" evidence="1">
    <location>
        <begin position="63"/>
        <end position="77"/>
    </location>
</feature>
<dbReference type="EMBL" id="JAQOWY010000271">
    <property type="protein sequence ID" value="KAK1845480.1"/>
    <property type="molecule type" value="Genomic_DNA"/>
</dbReference>
<protein>
    <submittedName>
        <fullName evidence="2">Uncharacterized protein</fullName>
    </submittedName>
</protein>
<organism evidence="2 3">
    <name type="scientific">Colletotrichum chrysophilum</name>
    <dbReference type="NCBI Taxonomy" id="1836956"/>
    <lineage>
        <taxon>Eukaryota</taxon>
        <taxon>Fungi</taxon>
        <taxon>Dikarya</taxon>
        <taxon>Ascomycota</taxon>
        <taxon>Pezizomycotina</taxon>
        <taxon>Sordariomycetes</taxon>
        <taxon>Hypocreomycetidae</taxon>
        <taxon>Glomerellales</taxon>
        <taxon>Glomerellaceae</taxon>
        <taxon>Colletotrichum</taxon>
        <taxon>Colletotrichum gloeosporioides species complex</taxon>
    </lineage>
</organism>
<evidence type="ECO:0000256" key="1">
    <source>
        <dbReference type="SAM" id="MobiDB-lite"/>
    </source>
</evidence>
<evidence type="ECO:0000313" key="3">
    <source>
        <dbReference type="Proteomes" id="UP001243330"/>
    </source>
</evidence>
<comment type="caution">
    <text evidence="2">The sequence shown here is derived from an EMBL/GenBank/DDBJ whole genome shotgun (WGS) entry which is preliminary data.</text>
</comment>
<dbReference type="AlphaFoldDB" id="A0AAD9ADP0"/>
<keyword evidence="3" id="KW-1185">Reference proteome</keyword>
<proteinExistence type="predicted"/>
<sequence>MSLELTRLFARLARGHAGTGTTEALPEPLMAAWLSNASGRVEGGAQPSEHERAGGGNPETLRSRPSLLRTLSMSTST</sequence>
<evidence type="ECO:0000313" key="2">
    <source>
        <dbReference type="EMBL" id="KAK1845480.1"/>
    </source>
</evidence>
<feature type="region of interest" description="Disordered" evidence="1">
    <location>
        <begin position="37"/>
        <end position="77"/>
    </location>
</feature>
<accession>A0AAD9ADP0</accession>
<name>A0AAD9ADP0_9PEZI</name>
<gene>
    <name evidence="2" type="ORF">CCHR01_11913</name>
</gene>
<reference evidence="2" key="1">
    <citation type="submission" date="2023-01" db="EMBL/GenBank/DDBJ databases">
        <title>Colletotrichum chrysophilum M932 genome sequence.</title>
        <authorList>
            <person name="Baroncelli R."/>
        </authorList>
    </citation>
    <scope>NUCLEOTIDE SEQUENCE</scope>
    <source>
        <strain evidence="2">M932</strain>
    </source>
</reference>